<organism evidence="1 2">
    <name type="scientific">Roseinatronobacter thiooxidans</name>
    <dbReference type="NCBI Taxonomy" id="121821"/>
    <lineage>
        <taxon>Bacteria</taxon>
        <taxon>Pseudomonadati</taxon>
        <taxon>Pseudomonadota</taxon>
        <taxon>Alphaproteobacteria</taxon>
        <taxon>Rhodobacterales</taxon>
        <taxon>Paracoccaceae</taxon>
        <taxon>Roseinatronobacter</taxon>
    </lineage>
</organism>
<dbReference type="AlphaFoldDB" id="A0A2W7QKW6"/>
<dbReference type="OrthoDB" id="7108001at2"/>
<dbReference type="STRING" id="121821.GCA_001870675_00914"/>
<name>A0A2W7QKW6_9RHOB</name>
<dbReference type="EMBL" id="QKZQ01000007">
    <property type="protein sequence ID" value="PZX44637.1"/>
    <property type="molecule type" value="Genomic_DNA"/>
</dbReference>
<protein>
    <submittedName>
        <fullName evidence="1">Uncharacterized protein</fullName>
    </submittedName>
</protein>
<accession>A0A2W7QKW6</accession>
<reference evidence="1 2" key="1">
    <citation type="submission" date="2018-06" db="EMBL/GenBank/DDBJ databases">
        <title>Genomic Encyclopedia of Archaeal and Bacterial Type Strains, Phase II (KMG-II): from individual species to whole genera.</title>
        <authorList>
            <person name="Goeker M."/>
        </authorList>
    </citation>
    <scope>NUCLEOTIDE SEQUENCE [LARGE SCALE GENOMIC DNA]</scope>
    <source>
        <strain evidence="1 2">DSM 13087</strain>
    </source>
</reference>
<evidence type="ECO:0000313" key="2">
    <source>
        <dbReference type="Proteomes" id="UP000249364"/>
    </source>
</evidence>
<keyword evidence="2" id="KW-1185">Reference proteome</keyword>
<gene>
    <name evidence="1" type="ORF">LY56_01887</name>
</gene>
<dbReference type="Proteomes" id="UP000249364">
    <property type="component" value="Unassembled WGS sequence"/>
</dbReference>
<proteinExistence type="predicted"/>
<sequence>MSNEPSRAYITTKILQRRYGRLLKWRKPVIHNIRGPYHPDVFDGFAFDLALSIKVCKETLQDMTDAEFFERFDLRGEVSNPAHTMAERLTLSELRAVFRQEPVWFAGGFGVEGREADVQHWARMQRWSLDEAAALSIGFEPCGDLLEGTDGMPVQSDVLAFYFKRRALIEDNFDWSSVAAPCRNSVPDLVRWFDKVELDVPEQLLAAADKYHALGIGKKSKLGRSNAADDKPLDPRERSTMLKLIIALAVNGYGYDPRAERSTIPSEIESDMNLLGVGINLETIRKHLRSGSVLLDTEVLEDTGASGRIKKDKNPR</sequence>
<evidence type="ECO:0000313" key="1">
    <source>
        <dbReference type="EMBL" id="PZX44637.1"/>
    </source>
</evidence>
<dbReference type="RefSeq" id="WP_071469715.1">
    <property type="nucleotide sequence ID" value="NZ_MEHT01000017.1"/>
</dbReference>
<comment type="caution">
    <text evidence="1">The sequence shown here is derived from an EMBL/GenBank/DDBJ whole genome shotgun (WGS) entry which is preliminary data.</text>
</comment>